<evidence type="ECO:0000313" key="2">
    <source>
        <dbReference type="EMBL" id="KAH8979131.1"/>
    </source>
</evidence>
<name>A0AAD4Q2R3_9AGAM</name>
<dbReference type="SUPFAM" id="SSF55248">
    <property type="entry name" value="PCD-like"/>
    <property type="match status" value="1"/>
</dbReference>
<sequence length="228" mass="25680">MQHAFRIALKGTPLLPTTAIFYRHLLASTRRGRYISTRQTPANPTSVVNKAAKNKQKLPQSTSSSLDPLPALPLPLKGTPPIINTRDIEEYIQPLYSRGWGLGPILPNGNGIPVLRKRFEFANARALQGFLADLREYEEEKHHHAKRNVFEDQHSVLVSTWTHVARKQEDTDAGDKDTQTQGVTLRDIRLAYALEELFESALAASGENYVPQLRPEADRPRTLEDVRV</sequence>
<evidence type="ECO:0000256" key="1">
    <source>
        <dbReference type="SAM" id="MobiDB-lite"/>
    </source>
</evidence>
<keyword evidence="3" id="KW-1185">Reference proteome</keyword>
<reference evidence="2" key="1">
    <citation type="submission" date="2022-01" db="EMBL/GenBank/DDBJ databases">
        <title>Comparative genomics reveals a dynamic genome evolution in the ectomycorrhizal milk-cap (Lactarius) mushrooms.</title>
        <authorList>
            <consortium name="DOE Joint Genome Institute"/>
            <person name="Lebreton A."/>
            <person name="Tang N."/>
            <person name="Kuo A."/>
            <person name="LaButti K."/>
            <person name="Drula E."/>
            <person name="Barry K."/>
            <person name="Clum A."/>
            <person name="Lipzen A."/>
            <person name="Mousain D."/>
            <person name="Ng V."/>
            <person name="Wang R."/>
            <person name="Wang X."/>
            <person name="Dai Y."/>
            <person name="Henrissat B."/>
            <person name="Grigoriev I.V."/>
            <person name="Guerin-Laguette A."/>
            <person name="Yu F."/>
            <person name="Martin F.M."/>
        </authorList>
    </citation>
    <scope>NUCLEOTIDE SEQUENCE</scope>
    <source>
        <strain evidence="2">QP</strain>
    </source>
</reference>
<proteinExistence type="predicted"/>
<feature type="region of interest" description="Disordered" evidence="1">
    <location>
        <begin position="38"/>
        <end position="71"/>
    </location>
</feature>
<feature type="compositionally biased region" description="Polar residues" evidence="1">
    <location>
        <begin position="38"/>
        <end position="48"/>
    </location>
</feature>
<organism evidence="2 3">
    <name type="scientific">Lactarius akahatsu</name>
    <dbReference type="NCBI Taxonomy" id="416441"/>
    <lineage>
        <taxon>Eukaryota</taxon>
        <taxon>Fungi</taxon>
        <taxon>Dikarya</taxon>
        <taxon>Basidiomycota</taxon>
        <taxon>Agaricomycotina</taxon>
        <taxon>Agaricomycetes</taxon>
        <taxon>Russulales</taxon>
        <taxon>Russulaceae</taxon>
        <taxon>Lactarius</taxon>
    </lineage>
</organism>
<dbReference type="Gene3D" id="3.30.1360.20">
    <property type="entry name" value="Transcriptional coactivator/pterin dehydratase"/>
    <property type="match status" value="1"/>
</dbReference>
<dbReference type="EMBL" id="JAKELL010000184">
    <property type="protein sequence ID" value="KAH8979131.1"/>
    <property type="molecule type" value="Genomic_DNA"/>
</dbReference>
<protein>
    <recommendedName>
        <fullName evidence="4">4a-hydroxytetrahydrobiopterin dehydratase</fullName>
    </recommendedName>
</protein>
<evidence type="ECO:0008006" key="4">
    <source>
        <dbReference type="Google" id="ProtNLM"/>
    </source>
</evidence>
<dbReference type="GO" id="GO:0008124">
    <property type="term" value="F:4-alpha-hydroxytetrahydrobiopterin dehydratase activity"/>
    <property type="evidence" value="ECO:0007669"/>
    <property type="project" value="InterPro"/>
</dbReference>
<evidence type="ECO:0000313" key="3">
    <source>
        <dbReference type="Proteomes" id="UP001201163"/>
    </source>
</evidence>
<gene>
    <name evidence="2" type="ORF">EDB92DRAFT_423649</name>
</gene>
<accession>A0AAD4Q2R3</accession>
<dbReference type="AlphaFoldDB" id="A0AAD4Q2R3"/>
<dbReference type="Proteomes" id="UP001201163">
    <property type="component" value="Unassembled WGS sequence"/>
</dbReference>
<comment type="caution">
    <text evidence="2">The sequence shown here is derived from an EMBL/GenBank/DDBJ whole genome shotgun (WGS) entry which is preliminary data.</text>
</comment>
<dbReference type="GO" id="GO:0006729">
    <property type="term" value="P:tetrahydrobiopterin biosynthetic process"/>
    <property type="evidence" value="ECO:0007669"/>
    <property type="project" value="InterPro"/>
</dbReference>
<dbReference type="InterPro" id="IPR036428">
    <property type="entry name" value="PCD_sf"/>
</dbReference>